<dbReference type="InterPro" id="IPR019587">
    <property type="entry name" value="Polyketide_cyclase/dehydratase"/>
</dbReference>
<organism evidence="1 2">
    <name type="scientific">Nocardioides lentus</name>
    <dbReference type="NCBI Taxonomy" id="338077"/>
    <lineage>
        <taxon>Bacteria</taxon>
        <taxon>Bacillati</taxon>
        <taxon>Actinomycetota</taxon>
        <taxon>Actinomycetes</taxon>
        <taxon>Propionibacteriales</taxon>
        <taxon>Nocardioidaceae</taxon>
        <taxon>Nocardioides</taxon>
    </lineage>
</organism>
<dbReference type="SUPFAM" id="SSF55961">
    <property type="entry name" value="Bet v1-like"/>
    <property type="match status" value="1"/>
</dbReference>
<dbReference type="EMBL" id="BAAAMY010000001">
    <property type="protein sequence ID" value="GAA1905576.1"/>
    <property type="molecule type" value="Genomic_DNA"/>
</dbReference>
<gene>
    <name evidence="1" type="ORF">GCM10009737_02990</name>
</gene>
<reference evidence="1 2" key="1">
    <citation type="journal article" date="2019" name="Int. J. Syst. Evol. Microbiol.">
        <title>The Global Catalogue of Microorganisms (GCM) 10K type strain sequencing project: providing services to taxonomists for standard genome sequencing and annotation.</title>
        <authorList>
            <consortium name="The Broad Institute Genomics Platform"/>
            <consortium name="The Broad Institute Genome Sequencing Center for Infectious Disease"/>
            <person name="Wu L."/>
            <person name="Ma J."/>
        </authorList>
    </citation>
    <scope>NUCLEOTIDE SEQUENCE [LARGE SCALE GENOMIC DNA]</scope>
    <source>
        <strain evidence="1 2">JCM 14046</strain>
    </source>
</reference>
<evidence type="ECO:0000313" key="1">
    <source>
        <dbReference type="EMBL" id="GAA1905576.1"/>
    </source>
</evidence>
<name>A0ABN2NXK3_9ACTN</name>
<accession>A0ABN2NXK3</accession>
<comment type="caution">
    <text evidence="1">The sequence shown here is derived from an EMBL/GenBank/DDBJ whole genome shotgun (WGS) entry which is preliminary data.</text>
</comment>
<dbReference type="RefSeq" id="WP_344002698.1">
    <property type="nucleotide sequence ID" value="NZ_BAAAMY010000001.1"/>
</dbReference>
<dbReference type="Pfam" id="PF10604">
    <property type="entry name" value="Polyketide_cyc2"/>
    <property type="match status" value="1"/>
</dbReference>
<dbReference type="Proteomes" id="UP001501612">
    <property type="component" value="Unassembled WGS sequence"/>
</dbReference>
<sequence>MARFTARNHSEAVVPTDRATIWKVLTDPALVARLTPLLEDITAEGEYWTWRLSRIPVLSTSIAPQFTERMTFAEPERIVFTHEPPSGSRERAGAEGRYDLVEVADDPGSTHLTIDLQITVDLPLPRASGPAVRTVMKQVVARMGDRFADNLYDHLGLEKG</sequence>
<protein>
    <recommendedName>
        <fullName evidence="3">Carbon monoxide dehydrogenase subunit G</fullName>
    </recommendedName>
</protein>
<evidence type="ECO:0000313" key="2">
    <source>
        <dbReference type="Proteomes" id="UP001501612"/>
    </source>
</evidence>
<dbReference type="InterPro" id="IPR023393">
    <property type="entry name" value="START-like_dom_sf"/>
</dbReference>
<proteinExistence type="predicted"/>
<evidence type="ECO:0008006" key="3">
    <source>
        <dbReference type="Google" id="ProtNLM"/>
    </source>
</evidence>
<dbReference type="Gene3D" id="3.30.530.20">
    <property type="match status" value="1"/>
</dbReference>
<keyword evidence="2" id="KW-1185">Reference proteome</keyword>